<keyword evidence="3" id="KW-0816">Tricarboxylic acid cycle</keyword>
<dbReference type="Gene3D" id="1.10.275.10">
    <property type="entry name" value="Fumarase/aspartase (N-terminal domain)"/>
    <property type="match status" value="1"/>
</dbReference>
<sequence>MAETRTETDSMGAIAVPADRLWGAQTQRSLHYFSIGREKMPPELITAYALLKRACADVNAPRLGEARHRLIATACDELLAGEHRDEFPLHVWMTGSGTQFNMNVNEVIANRAAQLAGKPLGGKDPVHPNDHVNMAQSSNDSFPTAMYIAAATATHELLLPALAALQAALADKAGAWAEIVKIGRTHMQDATPLTLGQEFSGYAAMLEEDQARIAAALPGTYRLALGGTAVGTGINAPPGFAEAACARIAALTGLPFESAPNKFAVQGAHDALVQLSATLRTLAVSLAKIGNDVRLLASGPRAGLGELRLPENEPGSSIMPGKVNPTQVEALTMVAAQVMANDVAVGLGGAGGLLEMNVYKPLILHNLLQSIRLLADGCTNFRRFCIEGTEPDRRRIAEHVGRSLMLVTALAPVIGYDKASEIAHHAMHHDLSLREAALALGHVDAATFDRVVDPARMTSPSLAD</sequence>
<keyword evidence="7" id="KW-1185">Reference proteome</keyword>
<comment type="function">
    <text evidence="3">Involved in the TCA cycle. Catalyzes the stereospecific interconversion of fumarate to L-malate.</text>
</comment>
<feature type="binding site" evidence="3">
    <location>
        <begin position="96"/>
        <end position="98"/>
    </location>
    <ligand>
        <name>substrate</name>
    </ligand>
</feature>
<feature type="site" description="Important for catalytic activity" evidence="3">
    <location>
        <position position="329"/>
    </location>
</feature>
<dbReference type="PROSITE" id="PS00163">
    <property type="entry name" value="FUMARATE_LYASES"/>
    <property type="match status" value="1"/>
</dbReference>
<proteinExistence type="inferred from homology"/>
<dbReference type="InterPro" id="IPR022761">
    <property type="entry name" value="Fumarate_lyase_N"/>
</dbReference>
<dbReference type="EC" id="4.2.1.2" evidence="3"/>
<dbReference type="InterPro" id="IPR005677">
    <property type="entry name" value="Fum_hydII"/>
</dbReference>
<evidence type="ECO:0000256" key="2">
    <source>
        <dbReference type="ARBA" id="ARBA00023239"/>
    </source>
</evidence>
<feature type="binding site" description="in site B" evidence="3">
    <location>
        <begin position="127"/>
        <end position="130"/>
    </location>
    <ligand>
        <name>substrate</name>
    </ligand>
</feature>
<feature type="domain" description="Fumarase C C-terminal" evidence="5">
    <location>
        <begin position="406"/>
        <end position="458"/>
    </location>
</feature>
<dbReference type="InterPro" id="IPR000362">
    <property type="entry name" value="Fumarate_lyase_fam"/>
</dbReference>
<reference evidence="6" key="1">
    <citation type="journal article" date="2022" name="Toxins">
        <title>Genomic Analysis of Sphingopyxis sp. USTB-05 for Biodegrading Cyanobacterial Hepatotoxins.</title>
        <authorList>
            <person name="Liu C."/>
            <person name="Xu Q."/>
            <person name="Zhao Z."/>
            <person name="Zhang H."/>
            <person name="Liu X."/>
            <person name="Yin C."/>
            <person name="Liu Y."/>
            <person name="Yan H."/>
        </authorList>
    </citation>
    <scope>NUCLEOTIDE SEQUENCE</scope>
    <source>
        <strain evidence="6">NBD5</strain>
    </source>
</reference>
<feature type="domain" description="Fumarate lyase N-terminal" evidence="4">
    <location>
        <begin position="12"/>
        <end position="339"/>
    </location>
</feature>
<dbReference type="InterPro" id="IPR024083">
    <property type="entry name" value="Fumarase/histidase_N"/>
</dbReference>
<dbReference type="EMBL" id="CP084930">
    <property type="protein sequence ID" value="USI74119.1"/>
    <property type="molecule type" value="Genomic_DNA"/>
</dbReference>
<dbReference type="PRINTS" id="PR00149">
    <property type="entry name" value="FUMRATELYASE"/>
</dbReference>
<dbReference type="PANTHER" id="PTHR11444">
    <property type="entry name" value="ASPARTATEAMMONIA/ARGININOSUCCINATE/ADENYLOSUCCINATE LYASE"/>
    <property type="match status" value="1"/>
</dbReference>
<dbReference type="Gene3D" id="1.10.40.30">
    <property type="entry name" value="Fumarase/aspartase (C-terminal domain)"/>
    <property type="match status" value="1"/>
</dbReference>
<dbReference type="SUPFAM" id="SSF48557">
    <property type="entry name" value="L-aspartase-like"/>
    <property type="match status" value="1"/>
</dbReference>
<dbReference type="GO" id="GO:0004333">
    <property type="term" value="F:fumarate hydratase activity"/>
    <property type="evidence" value="ECO:0007669"/>
    <property type="project" value="UniProtKB-EC"/>
</dbReference>
<evidence type="ECO:0000259" key="5">
    <source>
        <dbReference type="Pfam" id="PF10415"/>
    </source>
</evidence>
<dbReference type="InterPro" id="IPR008948">
    <property type="entry name" value="L-Aspartase-like"/>
</dbReference>
<feature type="active site" description="Proton donor/acceptor" evidence="3">
    <location>
        <position position="186"/>
    </location>
</feature>
<name>A0ABY4XBA4_9SPHN</name>
<feature type="binding site" evidence="3">
    <location>
        <position position="185"/>
    </location>
    <ligand>
        <name>substrate</name>
    </ligand>
</feature>
<dbReference type="Proteomes" id="UP001056937">
    <property type="component" value="Chromosome 1"/>
</dbReference>
<dbReference type="CDD" id="cd01362">
    <property type="entry name" value="Fumarase_classII"/>
    <property type="match status" value="1"/>
</dbReference>
<protein>
    <recommendedName>
        <fullName evidence="3">Fumarate hydratase class II</fullName>
        <shortName evidence="3">Fumarase C</shortName>
        <ecNumber evidence="3">4.2.1.2</ecNumber>
    </recommendedName>
    <alternativeName>
        <fullName evidence="3">Aerobic fumarase</fullName>
    </alternativeName>
    <alternativeName>
        <fullName evidence="3">Iron-independent fumarase</fullName>
    </alternativeName>
</protein>
<dbReference type="InterPro" id="IPR020557">
    <property type="entry name" value="Fumarate_lyase_CS"/>
</dbReference>
<evidence type="ECO:0000313" key="7">
    <source>
        <dbReference type="Proteomes" id="UP001056937"/>
    </source>
</evidence>
<comment type="subunit">
    <text evidence="3">Homotetramer.</text>
</comment>
<evidence type="ECO:0000313" key="6">
    <source>
        <dbReference type="EMBL" id="USI74119.1"/>
    </source>
</evidence>
<comment type="pathway">
    <text evidence="3">Carbohydrate metabolism; tricarboxylic acid cycle; (S)-malate from fumarate: step 1/1.</text>
</comment>
<keyword evidence="3" id="KW-0963">Cytoplasm</keyword>
<dbReference type="PANTHER" id="PTHR11444:SF1">
    <property type="entry name" value="FUMARATE HYDRATASE, MITOCHONDRIAL"/>
    <property type="match status" value="1"/>
</dbReference>
<dbReference type="Pfam" id="PF00206">
    <property type="entry name" value="Lyase_1"/>
    <property type="match status" value="1"/>
</dbReference>
<feature type="binding site" evidence="3">
    <location>
        <begin position="322"/>
        <end position="324"/>
    </location>
    <ligand>
        <name>substrate</name>
    </ligand>
</feature>
<feature type="active site" evidence="3">
    <location>
        <position position="316"/>
    </location>
</feature>
<dbReference type="InterPro" id="IPR018951">
    <property type="entry name" value="Fumarase_C_C"/>
</dbReference>
<organism evidence="6 7">
    <name type="scientific">Sphingomonas morindae</name>
    <dbReference type="NCBI Taxonomy" id="1541170"/>
    <lineage>
        <taxon>Bacteria</taxon>
        <taxon>Pseudomonadati</taxon>
        <taxon>Pseudomonadota</taxon>
        <taxon>Alphaproteobacteria</taxon>
        <taxon>Sphingomonadales</taxon>
        <taxon>Sphingomonadaceae</taxon>
        <taxon>Sphingomonas</taxon>
    </lineage>
</organism>
<accession>A0ABY4XBA4</accession>
<comment type="similarity">
    <text evidence="1 3">Belongs to the class-II fumarase/aspartase family. Fumarase subfamily.</text>
</comment>
<comment type="subcellular location">
    <subcellularLocation>
        <location evidence="3">Cytoplasm</location>
    </subcellularLocation>
</comment>
<feature type="binding site" evidence="3">
    <location>
        <begin position="137"/>
        <end position="139"/>
    </location>
    <ligand>
        <name>substrate</name>
    </ligand>
</feature>
<keyword evidence="2 3" id="KW-0456">Lyase</keyword>
<dbReference type="HAMAP" id="MF_00743">
    <property type="entry name" value="FumaraseC"/>
    <property type="match status" value="1"/>
</dbReference>
<gene>
    <name evidence="3 6" type="primary">fumC</name>
    <name evidence="6" type="ORF">LHA26_06565</name>
</gene>
<comment type="miscellaneous">
    <text evidence="3">There are 2 substrate-binding sites: the catalytic A site, and the non-catalytic B site that may play a role in the transfer of substrate or product between the active site and the solvent. Alternatively, the B site may bind allosteric effectors.</text>
</comment>
<evidence type="ECO:0000256" key="3">
    <source>
        <dbReference type="HAMAP-Rule" id="MF_00743"/>
    </source>
</evidence>
<evidence type="ECO:0000259" key="4">
    <source>
        <dbReference type="Pfam" id="PF00206"/>
    </source>
</evidence>
<evidence type="ECO:0000256" key="1">
    <source>
        <dbReference type="ARBA" id="ARBA00009084"/>
    </source>
</evidence>
<dbReference type="Gene3D" id="1.20.200.10">
    <property type="entry name" value="Fumarase/aspartase (Central domain)"/>
    <property type="match status" value="1"/>
</dbReference>
<dbReference type="NCBIfam" id="TIGR00979">
    <property type="entry name" value="fumC_II"/>
    <property type="match status" value="1"/>
</dbReference>
<feature type="binding site" evidence="3">
    <location>
        <position position="317"/>
    </location>
    <ligand>
        <name>substrate</name>
    </ligand>
</feature>
<dbReference type="RefSeq" id="WP_252167925.1">
    <property type="nucleotide sequence ID" value="NZ_CP084930.1"/>
</dbReference>
<dbReference type="Pfam" id="PF10415">
    <property type="entry name" value="FumaraseC_C"/>
    <property type="match status" value="1"/>
</dbReference>
<comment type="catalytic activity">
    <reaction evidence="3">
        <text>(S)-malate = fumarate + H2O</text>
        <dbReference type="Rhea" id="RHEA:12460"/>
        <dbReference type="ChEBI" id="CHEBI:15377"/>
        <dbReference type="ChEBI" id="CHEBI:15589"/>
        <dbReference type="ChEBI" id="CHEBI:29806"/>
        <dbReference type="EC" id="4.2.1.2"/>
    </reaction>
</comment>